<dbReference type="InterPro" id="IPR023801">
    <property type="entry name" value="His_deacetylse_dom"/>
</dbReference>
<reference evidence="4 5" key="1">
    <citation type="submission" date="2018-10" db="EMBL/GenBank/DDBJ databases">
        <title>Genomic Encyclopedia of Type Strains, Phase IV (KMG-IV): sequencing the most valuable type-strain genomes for metagenomic binning, comparative biology and taxonomic classification.</title>
        <authorList>
            <person name="Goeker M."/>
        </authorList>
    </citation>
    <scope>NUCLEOTIDE SEQUENCE [LARGE SCALE GENOMIC DNA]</scope>
    <source>
        <strain evidence="4 5">DSM 23229</strain>
    </source>
</reference>
<dbReference type="PANTHER" id="PTHR10625:SF10">
    <property type="entry name" value="HISTONE DEACETYLASE HDAC1"/>
    <property type="match status" value="1"/>
</dbReference>
<evidence type="ECO:0000256" key="2">
    <source>
        <dbReference type="SAM" id="MobiDB-lite"/>
    </source>
</evidence>
<evidence type="ECO:0000313" key="5">
    <source>
        <dbReference type="Proteomes" id="UP000281975"/>
    </source>
</evidence>
<gene>
    <name evidence="4" type="ORF">C7446_1154</name>
</gene>
<organism evidence="4 5">
    <name type="scientific">Kushneria sinocarnis</name>
    <dbReference type="NCBI Taxonomy" id="595502"/>
    <lineage>
        <taxon>Bacteria</taxon>
        <taxon>Pseudomonadati</taxon>
        <taxon>Pseudomonadota</taxon>
        <taxon>Gammaproteobacteria</taxon>
        <taxon>Oceanospirillales</taxon>
        <taxon>Halomonadaceae</taxon>
        <taxon>Kushneria</taxon>
    </lineage>
</organism>
<accession>A0A420WYB2</accession>
<dbReference type="InterPro" id="IPR023696">
    <property type="entry name" value="Ureohydrolase_dom_sf"/>
</dbReference>
<evidence type="ECO:0000313" key="4">
    <source>
        <dbReference type="EMBL" id="RKR06217.1"/>
    </source>
</evidence>
<dbReference type="OrthoDB" id="9808367at2"/>
<comment type="caution">
    <text evidence="4">The sequence shown here is derived from an EMBL/GenBank/DDBJ whole genome shotgun (WGS) entry which is preliminary data.</text>
</comment>
<dbReference type="InterPro" id="IPR037138">
    <property type="entry name" value="His_deacetylse_dom_sf"/>
</dbReference>
<dbReference type="PANTHER" id="PTHR10625">
    <property type="entry name" value="HISTONE DEACETYLASE HDAC1-RELATED"/>
    <property type="match status" value="1"/>
</dbReference>
<dbReference type="Proteomes" id="UP000281975">
    <property type="component" value="Unassembled WGS sequence"/>
</dbReference>
<dbReference type="RefSeq" id="WP_121172145.1">
    <property type="nucleotide sequence ID" value="NZ_RBIN01000003.1"/>
</dbReference>
<sequence length="315" mass="34265">MITSWISDRQHVRHHMGAGHPESPERLAAIEQRLNASGVLHHAVQFAARPATDEQILQVHSAQYWQQLLHQTPAEEGELTALTSDTLLTPWSVEAARMAAGAAIRGIDQLYRGQADNVFCAVRPPGHHAERSGAMGFCLINNVAIAAAHARLVYGVERIAILDFDVHQCNGTIDIFRHDPGVLVCSSFQEGLFPQRYHQAPSANVINTPLAEGSNGDALLAAIEREWLPALERHRPQLICISAGFDAHRDDPLGGLSLSGTDFHRISRLLVSLAGEYSEGRLLSVLEGGYEMNALAEGVEAHLAALLDMPWSPAS</sequence>
<evidence type="ECO:0000259" key="3">
    <source>
        <dbReference type="Pfam" id="PF00850"/>
    </source>
</evidence>
<dbReference type="GO" id="GO:0004407">
    <property type="term" value="F:histone deacetylase activity"/>
    <property type="evidence" value="ECO:0007669"/>
    <property type="project" value="TreeGrafter"/>
</dbReference>
<dbReference type="InterPro" id="IPR000286">
    <property type="entry name" value="HDACs"/>
</dbReference>
<keyword evidence="5" id="KW-1185">Reference proteome</keyword>
<dbReference type="PRINTS" id="PR01270">
    <property type="entry name" value="HDASUPER"/>
</dbReference>
<comment type="similarity">
    <text evidence="1">Belongs to the histone deacetylase family.</text>
</comment>
<dbReference type="Pfam" id="PF00850">
    <property type="entry name" value="Hist_deacetyl"/>
    <property type="match status" value="1"/>
</dbReference>
<feature type="region of interest" description="Disordered" evidence="2">
    <location>
        <begin position="1"/>
        <end position="22"/>
    </location>
</feature>
<dbReference type="EMBL" id="RBIN01000003">
    <property type="protein sequence ID" value="RKR06217.1"/>
    <property type="molecule type" value="Genomic_DNA"/>
</dbReference>
<name>A0A420WYB2_9GAMM</name>
<dbReference type="GO" id="GO:0040029">
    <property type="term" value="P:epigenetic regulation of gene expression"/>
    <property type="evidence" value="ECO:0007669"/>
    <property type="project" value="TreeGrafter"/>
</dbReference>
<evidence type="ECO:0000256" key="1">
    <source>
        <dbReference type="ARBA" id="ARBA00005947"/>
    </source>
</evidence>
<dbReference type="AlphaFoldDB" id="A0A420WYB2"/>
<feature type="domain" description="Histone deacetylase" evidence="3">
    <location>
        <begin position="20"/>
        <end position="306"/>
    </location>
</feature>
<dbReference type="SUPFAM" id="SSF52768">
    <property type="entry name" value="Arginase/deacetylase"/>
    <property type="match status" value="1"/>
</dbReference>
<dbReference type="Gene3D" id="3.40.800.20">
    <property type="entry name" value="Histone deacetylase domain"/>
    <property type="match status" value="1"/>
</dbReference>
<protein>
    <submittedName>
        <fullName evidence="4">Acetoin utilization deacetylase AcuC-like enzyme</fullName>
    </submittedName>
</protein>
<proteinExistence type="inferred from homology"/>
<dbReference type="CDD" id="cd11599">
    <property type="entry name" value="HDAC_classII_2"/>
    <property type="match status" value="1"/>
</dbReference>